<feature type="compositionally biased region" description="Low complexity" evidence="6">
    <location>
        <begin position="274"/>
        <end position="288"/>
    </location>
</feature>
<comment type="subcellular location">
    <subcellularLocation>
        <location evidence="1">Nucleus</location>
    </subcellularLocation>
</comment>
<organism evidence="8">
    <name type="scientific">Strongyloides ratti</name>
    <name type="common">Parasitic roundworm</name>
    <dbReference type="NCBI Taxonomy" id="34506"/>
    <lineage>
        <taxon>Eukaryota</taxon>
        <taxon>Metazoa</taxon>
        <taxon>Ecdysozoa</taxon>
        <taxon>Nematoda</taxon>
        <taxon>Chromadorea</taxon>
        <taxon>Rhabditida</taxon>
        <taxon>Tylenchina</taxon>
        <taxon>Panagrolaimomorpha</taxon>
        <taxon>Strongyloidoidea</taxon>
        <taxon>Strongyloididae</taxon>
        <taxon>Strongyloides</taxon>
    </lineage>
</organism>
<reference evidence="9" key="2">
    <citation type="submission" date="2014-09" db="EMBL/GenBank/DDBJ databases">
        <authorList>
            <person name="Martin A.A."/>
        </authorList>
    </citation>
    <scope>NUCLEOTIDE SEQUENCE</scope>
    <source>
        <strain evidence="9">ED321</strain>
    </source>
</reference>
<dbReference type="InterPro" id="IPR000504">
    <property type="entry name" value="RRM_dom"/>
</dbReference>
<dbReference type="EMBL" id="LN609398">
    <property type="protein sequence ID" value="CEF60414.1"/>
    <property type="molecule type" value="Genomic_DNA"/>
</dbReference>
<protein>
    <submittedName>
        <fullName evidence="8 10">RNA recognition motif domain and Nucleotide-binding, alpha-beta plait domain-containing protein</fullName>
    </submittedName>
</protein>
<dbReference type="PROSITE" id="PS50102">
    <property type="entry name" value="RRM"/>
    <property type="match status" value="2"/>
</dbReference>
<accession>A0A090KYU9</accession>
<evidence type="ECO:0000256" key="5">
    <source>
        <dbReference type="PROSITE-ProRule" id="PRU00176"/>
    </source>
</evidence>
<evidence type="ECO:0000256" key="3">
    <source>
        <dbReference type="ARBA" id="ARBA00022884"/>
    </source>
</evidence>
<keyword evidence="3 5" id="KW-0694">RNA-binding</keyword>
<dbReference type="OrthoDB" id="6019873at2759"/>
<dbReference type="GO" id="GO:0010468">
    <property type="term" value="P:regulation of gene expression"/>
    <property type="evidence" value="ECO:0007669"/>
    <property type="project" value="TreeGrafter"/>
</dbReference>
<reference evidence="10" key="3">
    <citation type="submission" date="2020-12" db="UniProtKB">
        <authorList>
            <consortium name="WormBaseParasite"/>
        </authorList>
    </citation>
    <scope>IDENTIFICATION</scope>
</reference>
<dbReference type="GO" id="GO:0003723">
    <property type="term" value="F:RNA binding"/>
    <property type="evidence" value="ECO:0007669"/>
    <property type="project" value="UniProtKB-UniRule"/>
</dbReference>
<dbReference type="GO" id="GO:0000785">
    <property type="term" value="C:chromatin"/>
    <property type="evidence" value="ECO:0007669"/>
    <property type="project" value="TreeGrafter"/>
</dbReference>
<dbReference type="Pfam" id="PF00076">
    <property type="entry name" value="RRM_1"/>
    <property type="match status" value="2"/>
</dbReference>
<dbReference type="SMART" id="SM00360">
    <property type="entry name" value="RRM"/>
    <property type="match status" value="2"/>
</dbReference>
<keyword evidence="9" id="KW-1185">Reference proteome</keyword>
<gene>
    <name evidence="8 10 11" type="ORF">SRAE_X000215200</name>
</gene>
<proteinExistence type="predicted"/>
<dbReference type="CTD" id="36385224"/>
<dbReference type="AlphaFoldDB" id="A0A090KYU9"/>
<evidence type="ECO:0000256" key="6">
    <source>
        <dbReference type="SAM" id="MobiDB-lite"/>
    </source>
</evidence>
<dbReference type="WBParaSite" id="SRAE_X000215200.1">
    <property type="protein sequence ID" value="SRAE_X000215200.1"/>
    <property type="gene ID" value="WBGene00267730"/>
</dbReference>
<evidence type="ECO:0000313" key="8">
    <source>
        <dbReference type="EMBL" id="CEF60414.1"/>
    </source>
</evidence>
<dbReference type="PANTHER" id="PTHR48033">
    <property type="entry name" value="RNA-BINDING (RRM/RBD/RNP MOTIFS) FAMILY PROTEIN"/>
    <property type="match status" value="1"/>
</dbReference>
<evidence type="ECO:0000256" key="1">
    <source>
        <dbReference type="ARBA" id="ARBA00004123"/>
    </source>
</evidence>
<feature type="domain" description="RRM" evidence="7">
    <location>
        <begin position="78"/>
        <end position="167"/>
    </location>
</feature>
<dbReference type="WormBase" id="SRAE_X000215200">
    <property type="protein sequence ID" value="SRP00060"/>
    <property type="gene ID" value="WBGene00267730"/>
</dbReference>
<evidence type="ECO:0000259" key="7">
    <source>
        <dbReference type="PROSITE" id="PS50102"/>
    </source>
</evidence>
<evidence type="ECO:0000256" key="2">
    <source>
        <dbReference type="ARBA" id="ARBA00022737"/>
    </source>
</evidence>
<dbReference type="GeneID" id="36385224"/>
<dbReference type="Proteomes" id="UP000035682">
    <property type="component" value="Unplaced"/>
</dbReference>
<feature type="domain" description="RRM" evidence="7">
    <location>
        <begin position="179"/>
        <end position="253"/>
    </location>
</feature>
<keyword evidence="4" id="KW-0539">Nucleus</keyword>
<evidence type="ECO:0000313" key="10">
    <source>
        <dbReference type="WBParaSite" id="SRAE_X000215200.1"/>
    </source>
</evidence>
<evidence type="ECO:0000313" key="11">
    <source>
        <dbReference type="WormBase" id="SRAE_X000215200"/>
    </source>
</evidence>
<feature type="region of interest" description="Disordered" evidence="6">
    <location>
        <begin position="248"/>
        <end position="315"/>
    </location>
</feature>
<dbReference type="InterPro" id="IPR035979">
    <property type="entry name" value="RBD_domain_sf"/>
</dbReference>
<feature type="compositionally biased region" description="Polar residues" evidence="6">
    <location>
        <begin position="304"/>
        <end position="315"/>
    </location>
</feature>
<dbReference type="GO" id="GO:0098687">
    <property type="term" value="C:chromosomal region"/>
    <property type="evidence" value="ECO:0007669"/>
    <property type="project" value="UniProtKB-ARBA"/>
</dbReference>
<sequence length="315" mass="35566">MLTQIIFNIKELLFLEFIIMFANYPRQSPNPSNIFRGYPSMGFNVNAASFIPQGTIAGPQYPNQNVTYLQSEGPAQMRKLFIGGLNHETTDEQLRDYYSQWGNVVDCIVIRDPATKHSRGFGFVTYQTIQMAEIAMNERPHTINGKVVDPKRAIPREQMLPLTSSNPPHFLECAPSTGCKITISGIHWDFHTVDGIRTYFDRFGAVEQVEILGNPRGMGFVVFEEKDSADKALEFEDEHIINGKRVEIKRDDEDPEVTPKTSPTKHAVKTLFPNSKNSKNMLHSNNNNDIKESSDYSDDCSSDNTISTSHSHSTQ</sequence>
<dbReference type="OMA" id="ERPHTIN"/>
<dbReference type="GO" id="GO:0005654">
    <property type="term" value="C:nucleoplasm"/>
    <property type="evidence" value="ECO:0007669"/>
    <property type="project" value="TreeGrafter"/>
</dbReference>
<reference evidence="8" key="1">
    <citation type="submission" date="2014-09" db="EMBL/GenBank/DDBJ databases">
        <authorList>
            <person name="Aslett A.Martin."/>
        </authorList>
    </citation>
    <scope>NUCLEOTIDE SEQUENCE</scope>
    <source>
        <strain evidence="8">ED321 Heterogonic</strain>
    </source>
</reference>
<dbReference type="InterPro" id="IPR012677">
    <property type="entry name" value="Nucleotide-bd_a/b_plait_sf"/>
</dbReference>
<dbReference type="RefSeq" id="XP_024499623.1">
    <property type="nucleotide sequence ID" value="XM_024644540.1"/>
</dbReference>
<keyword evidence="2" id="KW-0677">Repeat</keyword>
<evidence type="ECO:0000256" key="4">
    <source>
        <dbReference type="ARBA" id="ARBA00023242"/>
    </source>
</evidence>
<dbReference type="FunFam" id="3.30.70.330:FF:000040">
    <property type="entry name" value="Heterogeneous nuclear ribonucleoprotein A2/B1"/>
    <property type="match status" value="1"/>
</dbReference>
<dbReference type="SUPFAM" id="SSF54928">
    <property type="entry name" value="RNA-binding domain, RBD"/>
    <property type="match status" value="2"/>
</dbReference>
<dbReference type="Gene3D" id="3.30.70.330">
    <property type="match status" value="2"/>
</dbReference>
<name>A0A090KYU9_STRRB</name>
<evidence type="ECO:0000313" key="9">
    <source>
        <dbReference type="Proteomes" id="UP000035682"/>
    </source>
</evidence>
<dbReference type="PANTHER" id="PTHR48033:SF17">
    <property type="entry name" value="RRM DOMAIN-CONTAINING PROTEIN"/>
    <property type="match status" value="1"/>
</dbReference>